<keyword evidence="1" id="KW-0732">Signal</keyword>
<evidence type="ECO:0000313" key="2">
    <source>
        <dbReference type="EMBL" id="MSS76864.1"/>
    </source>
</evidence>
<reference evidence="2 3" key="1">
    <citation type="submission" date="2019-08" db="EMBL/GenBank/DDBJ databases">
        <title>In-depth cultivation of the pig gut microbiome towards novel bacterial diversity and tailored functional studies.</title>
        <authorList>
            <person name="Wylensek D."/>
            <person name="Hitch T.C.A."/>
            <person name="Clavel T."/>
        </authorList>
    </citation>
    <scope>NUCLEOTIDE SEQUENCE [LARGE SCALE GENOMIC DNA]</scope>
    <source>
        <strain evidence="2 3">WCA-380-WT-2B</strain>
    </source>
</reference>
<dbReference type="EMBL" id="VULQ01000001">
    <property type="protein sequence ID" value="MSS76864.1"/>
    <property type="molecule type" value="Genomic_DNA"/>
</dbReference>
<proteinExistence type="predicted"/>
<keyword evidence="3" id="KW-1185">Reference proteome</keyword>
<feature type="signal peptide" evidence="1">
    <location>
        <begin position="1"/>
        <end position="22"/>
    </location>
</feature>
<dbReference type="Proteomes" id="UP000441925">
    <property type="component" value="Unassembled WGS sequence"/>
</dbReference>
<sequence length="490" mass="57230">MNKIKKISILFLIFILTSCSFGRPEDVTELIETPKIEDPILKGTWEVKEIKSTSNNKNSDKIKKGDILYIDNDLVALNDDYAYPPKFSSKYVDLNSYLQSRSIDKNIFDKDNVEVLSASQGELYSKDFIKLSNQEIFMIVDNAIIVFEKIDDNVSRSIVEKYAKRASKERTTTKSGKKVEGDICVLIGVRERIDTESSPNYYYYTYCVRIDPNRMARVEKAEHIYFPNKQEFWRLKCELNPQSKKYDSFKAYPIKLEKELSKKENQEKYKFINRDLDLKINFVNEDYISFDYNLVSDKSPINKYAMVKTDELKSNTFMTINEYAGDEKSKQVFKNLVYEQVNSNFGSVDEDKMAYDYTNFGLIRNLGLWQFQSSYHLERDGAIEQKSFPIDIALRENLIDQDNKEITVDQIKNLNYQAKDYFELVNGQYVVVQSPDEILFYHIKNGLIDTNPKFSIQLQNPSQIIMFEQGLGSYAEKWEDSFNANNVIIH</sequence>
<dbReference type="PROSITE" id="PS51257">
    <property type="entry name" value="PROKAR_LIPOPROTEIN"/>
    <property type="match status" value="1"/>
</dbReference>
<evidence type="ECO:0000313" key="3">
    <source>
        <dbReference type="Proteomes" id="UP000441925"/>
    </source>
</evidence>
<dbReference type="AlphaFoldDB" id="A0A6N7VS41"/>
<name>A0A6N7VS41_9FIRM</name>
<accession>A0A6N7VS41</accession>
<gene>
    <name evidence="2" type="ORF">FYJ26_00175</name>
</gene>
<feature type="chain" id="PRO_5026792983" description="Lipoprotein" evidence="1">
    <location>
        <begin position="23"/>
        <end position="490"/>
    </location>
</feature>
<dbReference type="RefSeq" id="WP_154538721.1">
    <property type="nucleotide sequence ID" value="NZ_VULQ01000001.1"/>
</dbReference>
<organism evidence="2 3">
    <name type="scientific">Anaerococcus porci</name>
    <dbReference type="NCBI Taxonomy" id="2652269"/>
    <lineage>
        <taxon>Bacteria</taxon>
        <taxon>Bacillati</taxon>
        <taxon>Bacillota</taxon>
        <taxon>Tissierellia</taxon>
        <taxon>Tissierellales</taxon>
        <taxon>Peptoniphilaceae</taxon>
        <taxon>Anaerococcus</taxon>
    </lineage>
</organism>
<comment type="caution">
    <text evidence="2">The sequence shown here is derived from an EMBL/GenBank/DDBJ whole genome shotgun (WGS) entry which is preliminary data.</text>
</comment>
<protein>
    <recommendedName>
        <fullName evidence="4">Lipoprotein</fullName>
    </recommendedName>
</protein>
<evidence type="ECO:0008006" key="4">
    <source>
        <dbReference type="Google" id="ProtNLM"/>
    </source>
</evidence>
<evidence type="ECO:0000256" key="1">
    <source>
        <dbReference type="SAM" id="SignalP"/>
    </source>
</evidence>